<dbReference type="Gene3D" id="3.40.50.2300">
    <property type="match status" value="1"/>
</dbReference>
<dbReference type="Pfam" id="PF00072">
    <property type="entry name" value="Response_reg"/>
    <property type="match status" value="1"/>
</dbReference>
<dbReference type="Gene3D" id="3.60.40.10">
    <property type="entry name" value="PPM-type phosphatase domain"/>
    <property type="match status" value="1"/>
</dbReference>
<accession>A0A1W1D1T2</accession>
<gene>
    <name evidence="3" type="ORF">MNB_SM-3-484</name>
</gene>
<dbReference type="Pfam" id="PF07228">
    <property type="entry name" value="SpoIIE"/>
    <property type="match status" value="1"/>
</dbReference>
<dbReference type="SMART" id="SM00331">
    <property type="entry name" value="PP2C_SIG"/>
    <property type="match status" value="1"/>
</dbReference>
<dbReference type="PANTHER" id="PTHR44591">
    <property type="entry name" value="STRESS RESPONSE REGULATOR PROTEIN 1"/>
    <property type="match status" value="1"/>
</dbReference>
<keyword evidence="1" id="KW-0597">Phosphoprotein</keyword>
<evidence type="ECO:0000259" key="2">
    <source>
        <dbReference type="PROSITE" id="PS50110"/>
    </source>
</evidence>
<dbReference type="InterPro" id="IPR036457">
    <property type="entry name" value="PPM-type-like_dom_sf"/>
</dbReference>
<proteinExistence type="predicted"/>
<evidence type="ECO:0000256" key="1">
    <source>
        <dbReference type="ARBA" id="ARBA00022553"/>
    </source>
</evidence>
<dbReference type="GO" id="GO:0000160">
    <property type="term" value="P:phosphorelay signal transduction system"/>
    <property type="evidence" value="ECO:0007669"/>
    <property type="project" value="InterPro"/>
</dbReference>
<protein>
    <submittedName>
        <fullName evidence="3">Pole remodelling regulatory diguanylate cyclase</fullName>
    </submittedName>
</protein>
<dbReference type="EMBL" id="FPHP01000002">
    <property type="protein sequence ID" value="SFV74593.1"/>
    <property type="molecule type" value="Genomic_DNA"/>
</dbReference>
<dbReference type="InterPro" id="IPR011006">
    <property type="entry name" value="CheY-like_superfamily"/>
</dbReference>
<dbReference type="InterPro" id="IPR001932">
    <property type="entry name" value="PPM-type_phosphatase-like_dom"/>
</dbReference>
<feature type="domain" description="Response regulatory" evidence="2">
    <location>
        <begin position="12"/>
        <end position="129"/>
    </location>
</feature>
<dbReference type="PROSITE" id="PS50110">
    <property type="entry name" value="RESPONSE_REGULATORY"/>
    <property type="match status" value="1"/>
</dbReference>
<dbReference type="InterPro" id="IPR050595">
    <property type="entry name" value="Bact_response_regulator"/>
</dbReference>
<organism evidence="3">
    <name type="scientific">hydrothermal vent metagenome</name>
    <dbReference type="NCBI Taxonomy" id="652676"/>
    <lineage>
        <taxon>unclassified sequences</taxon>
        <taxon>metagenomes</taxon>
        <taxon>ecological metagenomes</taxon>
    </lineage>
</organism>
<evidence type="ECO:0000313" key="3">
    <source>
        <dbReference type="EMBL" id="SFV74593.1"/>
    </source>
</evidence>
<name>A0A1W1D1T2_9ZZZZ</name>
<dbReference type="SUPFAM" id="SSF52172">
    <property type="entry name" value="CheY-like"/>
    <property type="match status" value="1"/>
</dbReference>
<dbReference type="SMART" id="SM00448">
    <property type="entry name" value="REC"/>
    <property type="match status" value="1"/>
</dbReference>
<dbReference type="PANTHER" id="PTHR44591:SF3">
    <property type="entry name" value="RESPONSE REGULATORY DOMAIN-CONTAINING PROTEIN"/>
    <property type="match status" value="1"/>
</dbReference>
<sequence length="371" mass="42279">MKKNSFNGLVPTILIIDDIKANILFLKTILESENEYRFLEAYNGKDGIELAKKELPHIILIDAVMPVMDGFEAIKILRNDEATKKIPILMISSLTNADDKVKFLRSGSSDFISKPYDPVELITRVNSLLTLHIQFLQKEQELKDLYEYDRQQQLIAKEKLEVGIVNDLTSKEAKVVYHPFDILSGDYYSIYKFEDGSIFAYILDGQGHGVAPALTVFSVSARIKTCLQTTRDIEVIASSLFPNIKNYLGEVEQLSYTFVTISADRKKISYLSAGMYPMYVKTEKEIFALKANNLPFMEFSPNPTIKYIDLEDTFESLILYSDGFVECENKKFSHITPQAVLQKPSLLDTFIEKIDEFGIEDDVTIIHLQEV</sequence>
<reference evidence="3" key="1">
    <citation type="submission" date="2016-10" db="EMBL/GenBank/DDBJ databases">
        <authorList>
            <person name="de Groot N.N."/>
        </authorList>
    </citation>
    <scope>NUCLEOTIDE SEQUENCE</scope>
</reference>
<dbReference type="AlphaFoldDB" id="A0A1W1D1T2"/>
<dbReference type="InterPro" id="IPR001789">
    <property type="entry name" value="Sig_transdc_resp-reg_receiver"/>
</dbReference>